<reference evidence="2 3" key="1">
    <citation type="submission" date="2017-05" db="EMBL/GenBank/DDBJ databases">
        <title>Genome of assembly of the Bengalese finch, Lonchura striata domestica.</title>
        <authorList>
            <person name="Colquitt B.M."/>
            <person name="Brainard M.S."/>
        </authorList>
    </citation>
    <scope>NUCLEOTIDE SEQUENCE [LARGE SCALE GENOMIC DNA]</scope>
    <source>
        <strain evidence="2">White83orange57</strain>
    </source>
</reference>
<dbReference type="EMBL" id="MUZQ01000047">
    <property type="protein sequence ID" value="OWK61072.1"/>
    <property type="molecule type" value="Genomic_DNA"/>
</dbReference>
<dbReference type="AlphaFoldDB" id="A0A218V670"/>
<comment type="caution">
    <text evidence="2">The sequence shown here is derived from an EMBL/GenBank/DDBJ whole genome shotgun (WGS) entry which is preliminary data.</text>
</comment>
<feature type="region of interest" description="Disordered" evidence="1">
    <location>
        <begin position="1"/>
        <end position="22"/>
    </location>
</feature>
<evidence type="ECO:0000313" key="3">
    <source>
        <dbReference type="Proteomes" id="UP000197619"/>
    </source>
</evidence>
<sequence length="43" mass="4634">MESTDWEGPSSPAPGPAQDNLKSHTMCLGVLSKHFLSPVRLVL</sequence>
<accession>A0A218V670</accession>
<evidence type="ECO:0000313" key="2">
    <source>
        <dbReference type="EMBL" id="OWK61072.1"/>
    </source>
</evidence>
<organism evidence="2 3">
    <name type="scientific">Lonchura striata</name>
    <name type="common">white-rumped munia</name>
    <dbReference type="NCBI Taxonomy" id="40157"/>
    <lineage>
        <taxon>Eukaryota</taxon>
        <taxon>Metazoa</taxon>
        <taxon>Chordata</taxon>
        <taxon>Craniata</taxon>
        <taxon>Vertebrata</taxon>
        <taxon>Euteleostomi</taxon>
        <taxon>Archelosauria</taxon>
        <taxon>Archosauria</taxon>
        <taxon>Dinosauria</taxon>
        <taxon>Saurischia</taxon>
        <taxon>Theropoda</taxon>
        <taxon>Coelurosauria</taxon>
        <taxon>Aves</taxon>
        <taxon>Neognathae</taxon>
        <taxon>Neoaves</taxon>
        <taxon>Telluraves</taxon>
        <taxon>Australaves</taxon>
        <taxon>Passeriformes</taxon>
        <taxon>Passeroidea</taxon>
        <taxon>Estrildidae</taxon>
        <taxon>Estrildinae</taxon>
        <taxon>Lonchura</taxon>
    </lineage>
</organism>
<evidence type="ECO:0000256" key="1">
    <source>
        <dbReference type="SAM" id="MobiDB-lite"/>
    </source>
</evidence>
<protein>
    <submittedName>
        <fullName evidence="2">Uncharacterized protein</fullName>
    </submittedName>
</protein>
<dbReference type="Proteomes" id="UP000197619">
    <property type="component" value="Unassembled WGS sequence"/>
</dbReference>
<gene>
    <name evidence="2" type="ORF">RLOC_00011794</name>
</gene>
<name>A0A218V670_9PASE</name>
<keyword evidence="3" id="KW-1185">Reference proteome</keyword>
<proteinExistence type="predicted"/>